<feature type="non-terminal residue" evidence="2">
    <location>
        <position position="1"/>
    </location>
</feature>
<evidence type="ECO:0000256" key="1">
    <source>
        <dbReference type="SAM" id="MobiDB-lite"/>
    </source>
</evidence>
<organism evidence="2 3">
    <name type="scientific">Mycena citricolor</name>
    <dbReference type="NCBI Taxonomy" id="2018698"/>
    <lineage>
        <taxon>Eukaryota</taxon>
        <taxon>Fungi</taxon>
        <taxon>Dikarya</taxon>
        <taxon>Basidiomycota</taxon>
        <taxon>Agaricomycotina</taxon>
        <taxon>Agaricomycetes</taxon>
        <taxon>Agaricomycetidae</taxon>
        <taxon>Agaricales</taxon>
        <taxon>Marasmiineae</taxon>
        <taxon>Mycenaceae</taxon>
        <taxon>Mycena</taxon>
    </lineage>
</organism>
<proteinExistence type="predicted"/>
<feature type="region of interest" description="Disordered" evidence="1">
    <location>
        <begin position="1"/>
        <end position="83"/>
    </location>
</feature>
<feature type="non-terminal residue" evidence="2">
    <location>
        <position position="127"/>
    </location>
</feature>
<gene>
    <name evidence="2" type="ORF">MYCIT1_LOCUS28116</name>
</gene>
<dbReference type="Proteomes" id="UP001295794">
    <property type="component" value="Unassembled WGS sequence"/>
</dbReference>
<accession>A0AAD2HPT6</accession>
<dbReference type="EMBL" id="CAVNYO010000424">
    <property type="protein sequence ID" value="CAK5278643.1"/>
    <property type="molecule type" value="Genomic_DNA"/>
</dbReference>
<reference evidence="2" key="1">
    <citation type="submission" date="2023-11" db="EMBL/GenBank/DDBJ databases">
        <authorList>
            <person name="De Vega J J."/>
            <person name="De Vega J J."/>
        </authorList>
    </citation>
    <scope>NUCLEOTIDE SEQUENCE</scope>
</reference>
<protein>
    <submittedName>
        <fullName evidence="2">Uncharacterized protein</fullName>
    </submittedName>
</protein>
<dbReference type="AlphaFoldDB" id="A0AAD2HPT6"/>
<sequence>HREFRGGVDTGRTNNIDRQTVLGHRKAARQTLHAEVVSTGGRKRRSPSGGLAYGMPLEPQLEGTSKQLGSAPPKNSWPNVDKLRPTTAVLPSCTVGAPLAARAKSSTQESMAGIRVIADERGSANCS</sequence>
<evidence type="ECO:0000313" key="3">
    <source>
        <dbReference type="Proteomes" id="UP001295794"/>
    </source>
</evidence>
<evidence type="ECO:0000313" key="2">
    <source>
        <dbReference type="EMBL" id="CAK5278643.1"/>
    </source>
</evidence>
<keyword evidence="3" id="KW-1185">Reference proteome</keyword>
<comment type="caution">
    <text evidence="2">The sequence shown here is derived from an EMBL/GenBank/DDBJ whole genome shotgun (WGS) entry which is preliminary data.</text>
</comment>
<name>A0AAD2HPT6_9AGAR</name>